<comment type="subcellular location">
    <subcellularLocation>
        <location evidence="1">Cytoplasm</location>
    </subcellularLocation>
</comment>
<dbReference type="WBParaSite" id="PSU_v2.g15656.t1">
    <property type="protein sequence ID" value="PSU_v2.g15656.t1"/>
    <property type="gene ID" value="PSU_v2.g15656"/>
</dbReference>
<keyword evidence="7" id="KW-1185">Reference proteome</keyword>
<dbReference type="AlphaFoldDB" id="A0A914Y8Q8"/>
<feature type="compositionally biased region" description="Polar residues" evidence="6">
    <location>
        <begin position="70"/>
        <end position="97"/>
    </location>
</feature>
<reference evidence="8" key="1">
    <citation type="submission" date="2022-11" db="UniProtKB">
        <authorList>
            <consortium name="WormBaseParasite"/>
        </authorList>
    </citation>
    <scope>IDENTIFICATION</scope>
</reference>
<dbReference type="SUPFAM" id="SSF50978">
    <property type="entry name" value="WD40 repeat-like"/>
    <property type="match status" value="1"/>
</dbReference>
<dbReference type="PANTHER" id="PTHR12442">
    <property type="entry name" value="DYNEIN INTERMEDIATE CHAIN"/>
    <property type="match status" value="1"/>
</dbReference>
<dbReference type="GO" id="GO:0045504">
    <property type="term" value="F:dynein heavy chain binding"/>
    <property type="evidence" value="ECO:0007669"/>
    <property type="project" value="TreeGrafter"/>
</dbReference>
<proteinExistence type="predicted"/>
<keyword evidence="4" id="KW-0677">Repeat</keyword>
<dbReference type="InterPro" id="IPR050687">
    <property type="entry name" value="Dynein_IC"/>
</dbReference>
<dbReference type="GO" id="GO:0005868">
    <property type="term" value="C:cytoplasmic dynein complex"/>
    <property type="evidence" value="ECO:0007669"/>
    <property type="project" value="TreeGrafter"/>
</dbReference>
<evidence type="ECO:0000313" key="7">
    <source>
        <dbReference type="Proteomes" id="UP000887577"/>
    </source>
</evidence>
<dbReference type="PANTHER" id="PTHR12442:SF22">
    <property type="entry name" value="CYTOPLASMIC DYNEIN 1 INTERMEDIATE CHAIN-RELATED"/>
    <property type="match status" value="1"/>
</dbReference>
<feature type="region of interest" description="Disordered" evidence="6">
    <location>
        <begin position="1"/>
        <end position="100"/>
    </location>
</feature>
<dbReference type="GO" id="GO:0045503">
    <property type="term" value="F:dynein light chain binding"/>
    <property type="evidence" value="ECO:0007669"/>
    <property type="project" value="TreeGrafter"/>
</dbReference>
<accession>A0A914Y8Q8</accession>
<keyword evidence="3 5" id="KW-0853">WD repeat</keyword>
<dbReference type="InterPro" id="IPR015943">
    <property type="entry name" value="WD40/YVTN_repeat-like_dom_sf"/>
</dbReference>
<organism evidence="7 8">
    <name type="scientific">Panagrolaimus superbus</name>
    <dbReference type="NCBI Taxonomy" id="310955"/>
    <lineage>
        <taxon>Eukaryota</taxon>
        <taxon>Metazoa</taxon>
        <taxon>Ecdysozoa</taxon>
        <taxon>Nematoda</taxon>
        <taxon>Chromadorea</taxon>
        <taxon>Rhabditida</taxon>
        <taxon>Tylenchina</taxon>
        <taxon>Panagrolaimomorpha</taxon>
        <taxon>Panagrolaimoidea</taxon>
        <taxon>Panagrolaimidae</taxon>
        <taxon>Panagrolaimus</taxon>
    </lineage>
</organism>
<dbReference type="GO" id="GO:0005737">
    <property type="term" value="C:cytoplasm"/>
    <property type="evidence" value="ECO:0007669"/>
    <property type="project" value="UniProtKB-SubCell"/>
</dbReference>
<keyword evidence="2" id="KW-0963">Cytoplasm</keyword>
<name>A0A914Y8Q8_9BILA</name>
<dbReference type="Proteomes" id="UP000887577">
    <property type="component" value="Unplaced"/>
</dbReference>
<sequence>MADRRSADENERRVLLEEKKRELARMRQARLLKSAPRPDQHNANGRPSTAAEEMRNILANVGIGSPDQAPPNNLLPNGTSSLPNGTANDAQDKTPTISPARPNRLMHKLEMGETQQIFSVPPREGMAYSKTTQTEDERVSVGEFSMGSQEFDYDEFSMGDKVDINFDESPSNEIAKLLPSFGLRGLQDHTLVEPEPEERIPELSKEEKKQILQSDEFQSFFAKAGKILERELAELVDTCVDYGHDFTLDGIAGNGDLLVLNREFYDKSVSGRFVSAIDFSTFHPELIATAYDRRNDEKLSHAGIVHVWNSKFKIDHPEYTFHSPSRITSLQFARFHSNIIVGGLYSGQICIWDNRVNKKTPVQKSPLSATSHTQPVYCMSIVGSQNAHDLVTISTDGRICSWALDNLSTPISGENLAYKTKRNLSVTSLCFLNNNITSFVTGSDEGAMYFGDRHGQKGEMVKAYELHKSPISAVDTHHAAGATTDFSSLCLTASWDSTVKLTNLEDDKPLLSLEQHRDYVLDVKWSPVHPATFASIDSEGQLNLWNLNQDTESPVSSISIGEYCSGTRVLWSANGQQLTVGDANGRVLLFDVNESLYNVRSDEWDKFSNTLHEIKVMSLNDVL</sequence>
<dbReference type="SMART" id="SM00320">
    <property type="entry name" value="WD40"/>
    <property type="match status" value="6"/>
</dbReference>
<evidence type="ECO:0000256" key="5">
    <source>
        <dbReference type="PROSITE-ProRule" id="PRU00221"/>
    </source>
</evidence>
<evidence type="ECO:0000256" key="6">
    <source>
        <dbReference type="SAM" id="MobiDB-lite"/>
    </source>
</evidence>
<dbReference type="PROSITE" id="PS50082">
    <property type="entry name" value="WD_REPEATS_2"/>
    <property type="match status" value="1"/>
</dbReference>
<evidence type="ECO:0000256" key="1">
    <source>
        <dbReference type="ARBA" id="ARBA00004496"/>
    </source>
</evidence>
<evidence type="ECO:0000313" key="8">
    <source>
        <dbReference type="WBParaSite" id="PSU_v2.g15656.t1"/>
    </source>
</evidence>
<dbReference type="Gene3D" id="2.130.10.10">
    <property type="entry name" value="YVTN repeat-like/Quinoprotein amine dehydrogenase"/>
    <property type="match status" value="1"/>
</dbReference>
<feature type="repeat" description="WD" evidence="5">
    <location>
        <begin position="513"/>
        <end position="555"/>
    </location>
</feature>
<dbReference type="InterPro" id="IPR036322">
    <property type="entry name" value="WD40_repeat_dom_sf"/>
</dbReference>
<evidence type="ECO:0000256" key="3">
    <source>
        <dbReference type="ARBA" id="ARBA00022574"/>
    </source>
</evidence>
<evidence type="ECO:0000256" key="2">
    <source>
        <dbReference type="ARBA" id="ARBA00022490"/>
    </source>
</evidence>
<dbReference type="GO" id="GO:0010970">
    <property type="term" value="P:transport along microtubule"/>
    <property type="evidence" value="ECO:0007669"/>
    <property type="project" value="TreeGrafter"/>
</dbReference>
<feature type="compositionally biased region" description="Basic and acidic residues" evidence="6">
    <location>
        <begin position="1"/>
        <end position="25"/>
    </location>
</feature>
<dbReference type="InterPro" id="IPR001680">
    <property type="entry name" value="WD40_rpt"/>
</dbReference>
<evidence type="ECO:0000256" key="4">
    <source>
        <dbReference type="ARBA" id="ARBA00022737"/>
    </source>
</evidence>
<protein>
    <submittedName>
        <fullName evidence="8">Uncharacterized protein</fullName>
    </submittedName>
</protein>